<name>A0A1E7FG06_9STRA</name>
<evidence type="ECO:0000256" key="6">
    <source>
        <dbReference type="SAM" id="SignalP"/>
    </source>
</evidence>
<feature type="chain" id="PRO_5009193049" evidence="6">
    <location>
        <begin position="26"/>
        <end position="756"/>
    </location>
</feature>
<dbReference type="PANTHER" id="PTHR31297">
    <property type="entry name" value="GLUCAN ENDO-1,6-BETA-GLUCOSIDASE B"/>
    <property type="match status" value="1"/>
</dbReference>
<dbReference type="Proteomes" id="UP000095751">
    <property type="component" value="Unassembled WGS sequence"/>
</dbReference>
<keyword evidence="5" id="KW-1133">Transmembrane helix</keyword>
<dbReference type="InterPro" id="IPR001547">
    <property type="entry name" value="Glyco_hydro_5"/>
</dbReference>
<evidence type="ECO:0000256" key="4">
    <source>
        <dbReference type="SAM" id="MobiDB-lite"/>
    </source>
</evidence>
<feature type="transmembrane region" description="Helical" evidence="5">
    <location>
        <begin position="667"/>
        <end position="688"/>
    </location>
</feature>
<keyword evidence="6" id="KW-0732">Signal</keyword>
<protein>
    <submittedName>
        <fullName evidence="8">Exo-1,3-beta-glucanase</fullName>
    </submittedName>
</protein>
<feature type="domain" description="Glycoside hydrolase family 5" evidence="7">
    <location>
        <begin position="138"/>
        <end position="239"/>
    </location>
</feature>
<dbReference type="Gene3D" id="3.20.20.80">
    <property type="entry name" value="Glycosidases"/>
    <property type="match status" value="1"/>
</dbReference>
<evidence type="ECO:0000313" key="9">
    <source>
        <dbReference type="Proteomes" id="UP000095751"/>
    </source>
</evidence>
<dbReference type="GO" id="GO:0005576">
    <property type="term" value="C:extracellular region"/>
    <property type="evidence" value="ECO:0007669"/>
    <property type="project" value="TreeGrafter"/>
</dbReference>
<feature type="compositionally biased region" description="Polar residues" evidence="4">
    <location>
        <begin position="736"/>
        <end position="756"/>
    </location>
</feature>
<evidence type="ECO:0000256" key="5">
    <source>
        <dbReference type="SAM" id="Phobius"/>
    </source>
</evidence>
<evidence type="ECO:0000313" key="8">
    <source>
        <dbReference type="EMBL" id="OEU17076.1"/>
    </source>
</evidence>
<dbReference type="PANTHER" id="PTHR31297:SF38">
    <property type="entry name" value="X8 DOMAIN-CONTAINING PROTEIN"/>
    <property type="match status" value="1"/>
</dbReference>
<dbReference type="InterPro" id="IPR017853">
    <property type="entry name" value="GH"/>
</dbReference>
<accession>A0A1E7FG06</accession>
<dbReference type="GO" id="GO:0009251">
    <property type="term" value="P:glucan catabolic process"/>
    <property type="evidence" value="ECO:0007669"/>
    <property type="project" value="TreeGrafter"/>
</dbReference>
<dbReference type="GO" id="GO:0008422">
    <property type="term" value="F:beta-glucosidase activity"/>
    <property type="evidence" value="ECO:0007669"/>
    <property type="project" value="TreeGrafter"/>
</dbReference>
<dbReference type="GO" id="GO:0009986">
    <property type="term" value="C:cell surface"/>
    <property type="evidence" value="ECO:0007669"/>
    <property type="project" value="TreeGrafter"/>
</dbReference>
<keyword evidence="9" id="KW-1185">Reference proteome</keyword>
<organism evidence="8 9">
    <name type="scientific">Fragilariopsis cylindrus CCMP1102</name>
    <dbReference type="NCBI Taxonomy" id="635003"/>
    <lineage>
        <taxon>Eukaryota</taxon>
        <taxon>Sar</taxon>
        <taxon>Stramenopiles</taxon>
        <taxon>Ochrophyta</taxon>
        <taxon>Bacillariophyta</taxon>
        <taxon>Bacillariophyceae</taxon>
        <taxon>Bacillariophycidae</taxon>
        <taxon>Bacillariales</taxon>
        <taxon>Bacillariaceae</taxon>
        <taxon>Fragilariopsis</taxon>
    </lineage>
</organism>
<feature type="signal peptide" evidence="6">
    <location>
        <begin position="1"/>
        <end position="25"/>
    </location>
</feature>
<keyword evidence="2" id="KW-0378">Hydrolase</keyword>
<gene>
    <name evidence="8" type="primary">EXG3</name>
    <name evidence="8" type="ORF">FRACYDRAFT_291574</name>
</gene>
<evidence type="ECO:0000256" key="3">
    <source>
        <dbReference type="ARBA" id="ARBA00023295"/>
    </source>
</evidence>
<dbReference type="SUPFAM" id="SSF51445">
    <property type="entry name" value="(Trans)glycosidases"/>
    <property type="match status" value="1"/>
</dbReference>
<dbReference type="OrthoDB" id="417697at2759"/>
<dbReference type="EMBL" id="KV784358">
    <property type="protein sequence ID" value="OEU17076.1"/>
    <property type="molecule type" value="Genomic_DNA"/>
</dbReference>
<dbReference type="InterPro" id="IPR050386">
    <property type="entry name" value="Glycosyl_hydrolase_5"/>
</dbReference>
<evidence type="ECO:0000259" key="7">
    <source>
        <dbReference type="Pfam" id="PF00150"/>
    </source>
</evidence>
<keyword evidence="5" id="KW-0812">Transmembrane</keyword>
<comment type="similarity">
    <text evidence="1">Belongs to the glycosyl hydrolase 5 (cellulase A) family.</text>
</comment>
<proteinExistence type="inferred from homology"/>
<sequence>MKLFLFPRQQTMLLLLATTITMMIANNDVGTGGGVAATATESIVTANGDSVTLPKGGTQYPHFIAMNETMTCVEDNHATPFNNQVRGVNLGGWMVLEPWITPSLFYQFLGRSNESEIAIDTYTFCQVLGPTEANKQLRRHWKTWITEDIIERLAKSGINSLRLPLGDYMYKSYGPYVDGCFDGALDYVDTVLDWAYSNGLTVLLDIHTLKDSQNGFDNSGQAMGFQWTTALNQEFTSDHTFEHWPIRDAKWIGTFDQDTASYSSINYENIQHALDVIQIMVDMYRSHPAVQGIEPVNEPWQYTPITTLKRFYWEGYLIVKRSAPYWKYVMHDSFRLDPNIWGGFMAGCPERALDTHIYQAWKDPDSRIGFFKDACSNKQAILAMEQAFGPVIVGEWSLATDNCAMWLNGFNDNLPGFPRSPCKYIPCSAPYMGDEQPGAPVDPTKPMRGPYGTGMSSPSFGMCPVGRDWIKEKNPLTGRDWISAPAKAPPQLDDTDNVMTLLAYKKISAYSGIGHGFYFWNFRTDVDEPHWSYLLALERGWIPDGNFNDPKIQDSCRSEDDMAYRCIIKHDMTDASMLKAVHYILKQKNGTETEDESYTLNLKGKELQVAANDMIEQYFQEEKGSGVTCDFGGVAMLVEENRTITDDDFVDWDVAYFMGETNNGFNWWELGLIVLFGIGIGTIFGFVIGMRKNKGFHDFVAHTKFGRRITRSKSAFLKNTLSLTDLGDALDEDYGNPTQSNGNYGSTTENISLLRK</sequence>
<dbReference type="InParanoid" id="A0A1E7FG06"/>
<keyword evidence="5" id="KW-0472">Membrane</keyword>
<dbReference type="Pfam" id="PF00150">
    <property type="entry name" value="Cellulase"/>
    <property type="match status" value="1"/>
</dbReference>
<dbReference type="AlphaFoldDB" id="A0A1E7FG06"/>
<reference evidence="8 9" key="1">
    <citation type="submission" date="2016-09" db="EMBL/GenBank/DDBJ databases">
        <title>Extensive genetic diversity and differential bi-allelic expression allows diatom success in the polar Southern Ocean.</title>
        <authorList>
            <consortium name="DOE Joint Genome Institute"/>
            <person name="Mock T."/>
            <person name="Otillar R.P."/>
            <person name="Strauss J."/>
            <person name="Dupont C."/>
            <person name="Frickenhaus S."/>
            <person name="Maumus F."/>
            <person name="Mcmullan M."/>
            <person name="Sanges R."/>
            <person name="Schmutz J."/>
            <person name="Toseland A."/>
            <person name="Valas R."/>
            <person name="Veluchamy A."/>
            <person name="Ward B.J."/>
            <person name="Allen A."/>
            <person name="Barry K."/>
            <person name="Falciatore A."/>
            <person name="Ferrante M."/>
            <person name="Fortunato A.E."/>
            <person name="Gloeckner G."/>
            <person name="Gruber A."/>
            <person name="Hipkin R."/>
            <person name="Janech M."/>
            <person name="Kroth P."/>
            <person name="Leese F."/>
            <person name="Lindquist E."/>
            <person name="Lyon B.R."/>
            <person name="Martin J."/>
            <person name="Mayer C."/>
            <person name="Parker M."/>
            <person name="Quesneville H."/>
            <person name="Raymond J."/>
            <person name="Uhlig C."/>
            <person name="Valentin K.U."/>
            <person name="Worden A.Z."/>
            <person name="Armbrust E.V."/>
            <person name="Bowler C."/>
            <person name="Green B."/>
            <person name="Moulton V."/>
            <person name="Van Oosterhout C."/>
            <person name="Grigoriev I."/>
        </authorList>
    </citation>
    <scope>NUCLEOTIDE SEQUENCE [LARGE SCALE GENOMIC DNA]</scope>
    <source>
        <strain evidence="8 9">CCMP1102</strain>
    </source>
</reference>
<dbReference type="KEGG" id="fcy:FRACYDRAFT_291574"/>
<feature type="region of interest" description="Disordered" evidence="4">
    <location>
        <begin position="734"/>
        <end position="756"/>
    </location>
</feature>
<evidence type="ECO:0000256" key="2">
    <source>
        <dbReference type="ARBA" id="ARBA00022801"/>
    </source>
</evidence>
<evidence type="ECO:0000256" key="1">
    <source>
        <dbReference type="ARBA" id="ARBA00005641"/>
    </source>
</evidence>
<keyword evidence="3" id="KW-0326">Glycosidase</keyword>